<protein>
    <submittedName>
        <fullName evidence="1">Uncharacterized protein</fullName>
    </submittedName>
</protein>
<proteinExistence type="predicted"/>
<organism evidence="1">
    <name type="scientific">Anguilla anguilla</name>
    <name type="common">European freshwater eel</name>
    <name type="synonym">Muraena anguilla</name>
    <dbReference type="NCBI Taxonomy" id="7936"/>
    <lineage>
        <taxon>Eukaryota</taxon>
        <taxon>Metazoa</taxon>
        <taxon>Chordata</taxon>
        <taxon>Craniata</taxon>
        <taxon>Vertebrata</taxon>
        <taxon>Euteleostomi</taxon>
        <taxon>Actinopterygii</taxon>
        <taxon>Neopterygii</taxon>
        <taxon>Teleostei</taxon>
        <taxon>Anguilliformes</taxon>
        <taxon>Anguillidae</taxon>
        <taxon>Anguilla</taxon>
    </lineage>
</organism>
<accession>A0A0E9TFI4</accession>
<dbReference type="AlphaFoldDB" id="A0A0E9TFI4"/>
<evidence type="ECO:0000313" key="1">
    <source>
        <dbReference type="EMBL" id="JAH52346.1"/>
    </source>
</evidence>
<sequence length="31" mass="3396">MLVRDSGSEEPAEVCLPTGTVLSVYISWLRS</sequence>
<reference evidence="1" key="2">
    <citation type="journal article" date="2015" name="Fish Shellfish Immunol.">
        <title>Early steps in the European eel (Anguilla anguilla)-Vibrio vulnificus interaction in the gills: Role of the RtxA13 toxin.</title>
        <authorList>
            <person name="Callol A."/>
            <person name="Pajuelo D."/>
            <person name="Ebbesson L."/>
            <person name="Teles M."/>
            <person name="MacKenzie S."/>
            <person name="Amaro C."/>
        </authorList>
    </citation>
    <scope>NUCLEOTIDE SEQUENCE</scope>
</reference>
<dbReference type="EMBL" id="GBXM01056231">
    <property type="protein sequence ID" value="JAH52346.1"/>
    <property type="molecule type" value="Transcribed_RNA"/>
</dbReference>
<name>A0A0E9TFI4_ANGAN</name>
<reference evidence="1" key="1">
    <citation type="submission" date="2014-11" db="EMBL/GenBank/DDBJ databases">
        <authorList>
            <person name="Amaro Gonzalez C."/>
        </authorList>
    </citation>
    <scope>NUCLEOTIDE SEQUENCE</scope>
</reference>